<dbReference type="KEGG" id="cwo:Cwoe_1267"/>
<dbReference type="InterPro" id="IPR037480">
    <property type="entry name" value="YihR-like"/>
</dbReference>
<dbReference type="Gene3D" id="2.70.98.10">
    <property type="match status" value="1"/>
</dbReference>
<dbReference type="Pfam" id="PF01263">
    <property type="entry name" value="Aldose_epim"/>
    <property type="match status" value="1"/>
</dbReference>
<evidence type="ECO:0000313" key="1">
    <source>
        <dbReference type="EMBL" id="ADB49696.1"/>
    </source>
</evidence>
<dbReference type="HOGENOM" id="CLU_052486_1_1_11"/>
<dbReference type="AlphaFoldDB" id="D3FEM2"/>
<dbReference type="InterPro" id="IPR014718">
    <property type="entry name" value="GH-type_carb-bd"/>
</dbReference>
<keyword evidence="2" id="KW-1185">Reference proteome</keyword>
<dbReference type="EMBL" id="CP001854">
    <property type="protein sequence ID" value="ADB49696.1"/>
    <property type="molecule type" value="Genomic_DNA"/>
</dbReference>
<dbReference type="GO" id="GO:0006006">
    <property type="term" value="P:glucose metabolic process"/>
    <property type="evidence" value="ECO:0007669"/>
    <property type="project" value="TreeGrafter"/>
</dbReference>
<dbReference type="RefSeq" id="WP_012932747.1">
    <property type="nucleotide sequence ID" value="NC_013739.1"/>
</dbReference>
<dbReference type="OrthoDB" id="4739604at2"/>
<reference evidence="2" key="2">
    <citation type="submission" date="2010-01" db="EMBL/GenBank/DDBJ databases">
        <title>The complete genome of Conexibacter woesei DSM 14684.</title>
        <authorList>
            <consortium name="US DOE Joint Genome Institute (JGI-PGF)"/>
            <person name="Lucas S."/>
            <person name="Copeland A."/>
            <person name="Lapidus A."/>
            <person name="Glavina del Rio T."/>
            <person name="Dalin E."/>
            <person name="Tice H."/>
            <person name="Bruce D."/>
            <person name="Goodwin L."/>
            <person name="Pitluck S."/>
            <person name="Kyrpides N."/>
            <person name="Mavromatis K."/>
            <person name="Ivanova N."/>
            <person name="Mikhailova N."/>
            <person name="Chertkov O."/>
            <person name="Brettin T."/>
            <person name="Detter J.C."/>
            <person name="Han C."/>
            <person name="Larimer F."/>
            <person name="Land M."/>
            <person name="Hauser L."/>
            <person name="Markowitz V."/>
            <person name="Cheng J.-F."/>
            <person name="Hugenholtz P."/>
            <person name="Woyke T."/>
            <person name="Wu D."/>
            <person name="Pukall R."/>
            <person name="Steenblock K."/>
            <person name="Schneider S."/>
            <person name="Klenk H.-P."/>
            <person name="Eisen J.A."/>
        </authorList>
    </citation>
    <scope>NUCLEOTIDE SEQUENCE [LARGE SCALE GENOMIC DNA]</scope>
    <source>
        <strain evidence="2">DSM 14684 / CIP 108061 / JCM 11494 / NBRC 100937 / ID131577</strain>
    </source>
</reference>
<dbReference type="InterPro" id="IPR011013">
    <property type="entry name" value="Gal_mutarotase_sf_dom"/>
</dbReference>
<dbReference type="InterPro" id="IPR008183">
    <property type="entry name" value="Aldose_1/G6P_1-epimerase"/>
</dbReference>
<name>D3FEM2_CONWI</name>
<dbReference type="SUPFAM" id="SSF74650">
    <property type="entry name" value="Galactose mutarotase-like"/>
    <property type="match status" value="1"/>
</dbReference>
<dbReference type="CDD" id="cd09022">
    <property type="entry name" value="Aldose_epim_Ec_YihR"/>
    <property type="match status" value="1"/>
</dbReference>
<gene>
    <name evidence="1" type="ordered locus">Cwoe_1267</name>
</gene>
<dbReference type="eggNOG" id="COG2017">
    <property type="taxonomic scope" value="Bacteria"/>
</dbReference>
<dbReference type="GO" id="GO:0004034">
    <property type="term" value="F:aldose 1-epimerase activity"/>
    <property type="evidence" value="ECO:0007669"/>
    <property type="project" value="TreeGrafter"/>
</dbReference>
<evidence type="ECO:0000313" key="2">
    <source>
        <dbReference type="Proteomes" id="UP000008229"/>
    </source>
</evidence>
<proteinExistence type="predicted"/>
<organism evidence="1 2">
    <name type="scientific">Conexibacter woesei (strain DSM 14684 / CCUG 47730 / CIP 108061 / JCM 11494 / NBRC 100937 / ID131577)</name>
    <dbReference type="NCBI Taxonomy" id="469383"/>
    <lineage>
        <taxon>Bacteria</taxon>
        <taxon>Bacillati</taxon>
        <taxon>Actinomycetota</taxon>
        <taxon>Thermoleophilia</taxon>
        <taxon>Solirubrobacterales</taxon>
        <taxon>Conexibacteraceae</taxon>
        <taxon>Conexibacter</taxon>
    </lineage>
</organism>
<reference evidence="1 2" key="1">
    <citation type="journal article" date="2010" name="Stand. Genomic Sci.">
        <title>Complete genome sequence of Conexibacter woesei type strain (ID131577).</title>
        <authorList>
            <person name="Pukall R."/>
            <person name="Lapidus A."/>
            <person name="Glavina Del Rio T."/>
            <person name="Copeland A."/>
            <person name="Tice H."/>
            <person name="Cheng J.-F."/>
            <person name="Lucas S."/>
            <person name="Chen F."/>
            <person name="Nolan M."/>
            <person name="Bruce D."/>
            <person name="Goodwin L."/>
            <person name="Pitluck S."/>
            <person name="Mavromatis K."/>
            <person name="Ivanova N."/>
            <person name="Ovchinnikova G."/>
            <person name="Pati A."/>
            <person name="Chen A."/>
            <person name="Palaniappan K."/>
            <person name="Land M."/>
            <person name="Hauser L."/>
            <person name="Chang Y.-J."/>
            <person name="Jeffries C.D."/>
            <person name="Chain P."/>
            <person name="Meincke L."/>
            <person name="Sims D."/>
            <person name="Brettin T."/>
            <person name="Detter J.C."/>
            <person name="Rohde M."/>
            <person name="Goeker M."/>
            <person name="Bristow J."/>
            <person name="Eisen J.A."/>
            <person name="Markowitz V."/>
            <person name="Kyrpides N.C."/>
            <person name="Klenk H.-P."/>
            <person name="Hugenholtz P."/>
        </authorList>
    </citation>
    <scope>NUCLEOTIDE SEQUENCE [LARGE SCALE GENOMIC DNA]</scope>
    <source>
        <strain evidence="2">DSM 14684 / CIP 108061 / JCM 11494 / NBRC 100937 / ID131577</strain>
    </source>
</reference>
<dbReference type="PANTHER" id="PTHR10091:SF0">
    <property type="entry name" value="GALACTOSE MUTAROTASE"/>
    <property type="match status" value="1"/>
</dbReference>
<protein>
    <submittedName>
        <fullName evidence="1">Aldose 1-epimerase</fullName>
    </submittedName>
</protein>
<dbReference type="STRING" id="469383.Cwoe_1267"/>
<dbReference type="PANTHER" id="PTHR10091">
    <property type="entry name" value="ALDOSE-1-EPIMERASE"/>
    <property type="match status" value="1"/>
</dbReference>
<dbReference type="GO" id="GO:0030246">
    <property type="term" value="F:carbohydrate binding"/>
    <property type="evidence" value="ECO:0007669"/>
    <property type="project" value="InterPro"/>
</dbReference>
<accession>D3FEM2</accession>
<sequence length="301" mass="32309">MTIVLARDGQRAEVRRSGAALCSWTTAGRERLCTLAPDHPSHAFDGATLVPWPNRIRDGRYSFGGRAHQLPVTEPERRSALHGLASGVTWTVSATTPSAVTLRQAVGPVPGYPYAVEAQVTYRLMAEGVVAELVATNHGHQPAPFGCGSHPYVRAPARIDAARLTLPAASFVPADDRLLPAGPPEPLDGTAIDFRSARAVGGTRLDTCFAGLMRDSDGLARVRVDEVTLWLDAAFQYVHVYTADDDPDPALRRTRLAVEPVTCAPDAFNTGLGLLSLAPGQSFRGRWGLTLTSSCRVLPRR</sequence>
<dbReference type="Proteomes" id="UP000008229">
    <property type="component" value="Chromosome"/>
</dbReference>
<dbReference type="GO" id="GO:0033499">
    <property type="term" value="P:galactose catabolic process via UDP-galactose, Leloir pathway"/>
    <property type="evidence" value="ECO:0007669"/>
    <property type="project" value="TreeGrafter"/>
</dbReference>